<reference evidence="2 3" key="1">
    <citation type="submission" date="2020-01" db="EMBL/GenBank/DDBJ databases">
        <title>Insect and environment-associated Actinomycetes.</title>
        <authorList>
            <person name="Currrie C."/>
            <person name="Chevrette M."/>
            <person name="Carlson C."/>
            <person name="Stubbendieck R."/>
            <person name="Wendt-Pienkowski E."/>
        </authorList>
    </citation>
    <scope>NUCLEOTIDE SEQUENCE [LARGE SCALE GENOMIC DNA]</scope>
    <source>
        <strain evidence="2 3">SID10258</strain>
    </source>
</reference>
<accession>A0A6L9QYH9</accession>
<gene>
    <name evidence="2" type="ORF">G3I70_41815</name>
</gene>
<keyword evidence="1" id="KW-0812">Transmembrane</keyword>
<evidence type="ECO:0000256" key="1">
    <source>
        <dbReference type="SAM" id="Phobius"/>
    </source>
</evidence>
<comment type="caution">
    <text evidence="2">The sequence shown here is derived from an EMBL/GenBank/DDBJ whole genome shotgun (WGS) entry which is preliminary data.</text>
</comment>
<organism evidence="2 3">
    <name type="scientific">Actinomadura bangladeshensis</name>
    <dbReference type="NCBI Taxonomy" id="453573"/>
    <lineage>
        <taxon>Bacteria</taxon>
        <taxon>Bacillati</taxon>
        <taxon>Actinomycetota</taxon>
        <taxon>Actinomycetes</taxon>
        <taxon>Streptosporangiales</taxon>
        <taxon>Thermomonosporaceae</taxon>
        <taxon>Actinomadura</taxon>
    </lineage>
</organism>
<dbReference type="Proteomes" id="UP000475532">
    <property type="component" value="Unassembled WGS sequence"/>
</dbReference>
<keyword evidence="1" id="KW-0472">Membrane</keyword>
<keyword evidence="1" id="KW-1133">Transmembrane helix</keyword>
<feature type="transmembrane region" description="Helical" evidence="1">
    <location>
        <begin position="141"/>
        <end position="161"/>
    </location>
</feature>
<dbReference type="EMBL" id="JAAGLI010001117">
    <property type="protein sequence ID" value="NEA28994.1"/>
    <property type="molecule type" value="Genomic_DNA"/>
</dbReference>
<sequence length="186" mass="20056">MSKRADRLAALDEELERRLPARYARQRPRRILAGAGAVTLGLFWVDAAVSWVLAPSDTAMIANFVILGVLVVVGVPLAGQLMAVTRGLTSKREDQLDERQLLARLRAYASAHRATTFVLAAVLIVTSVADTDGRESQIPGAALFLILFAMLATHMLLPLVVATWQTADPPADDEDDERDDEGGPAA</sequence>
<evidence type="ECO:0000313" key="2">
    <source>
        <dbReference type="EMBL" id="NEA28994.1"/>
    </source>
</evidence>
<name>A0A6L9QYH9_9ACTN</name>
<feature type="transmembrane region" description="Helical" evidence="1">
    <location>
        <begin position="60"/>
        <end position="84"/>
    </location>
</feature>
<dbReference type="AlphaFoldDB" id="A0A6L9QYH9"/>
<feature type="transmembrane region" description="Helical" evidence="1">
    <location>
        <begin position="105"/>
        <end position="129"/>
    </location>
</feature>
<protein>
    <submittedName>
        <fullName evidence="2">Uncharacterized protein</fullName>
    </submittedName>
</protein>
<evidence type="ECO:0000313" key="3">
    <source>
        <dbReference type="Proteomes" id="UP000475532"/>
    </source>
</evidence>
<dbReference type="RefSeq" id="WP_163063736.1">
    <property type="nucleotide sequence ID" value="NZ_JAAGLI010001117.1"/>
</dbReference>
<proteinExistence type="predicted"/>
<feature type="transmembrane region" description="Helical" evidence="1">
    <location>
        <begin position="31"/>
        <end position="54"/>
    </location>
</feature>